<dbReference type="InterPro" id="IPR013601">
    <property type="entry name" value="FAE1_typ3_polyketide_synth"/>
</dbReference>
<feature type="domain" description="Beta-ketoacyl-[acyl-carrier-protein] synthase III C-terminal" evidence="12">
    <location>
        <begin position="650"/>
        <end position="730"/>
    </location>
</feature>
<dbReference type="InterPro" id="IPR012392">
    <property type="entry name" value="3-ktacl-CoA_syn"/>
</dbReference>
<feature type="transmembrane region" description="Helical" evidence="10">
    <location>
        <begin position="302"/>
        <end position="324"/>
    </location>
</feature>
<dbReference type="FunFam" id="3.40.47.10:FF:000028">
    <property type="entry name" value="3-ketoacyl-CoA synthase"/>
    <property type="match status" value="1"/>
</dbReference>
<dbReference type="InterPro" id="IPR013747">
    <property type="entry name" value="ACP_syn_III_C"/>
</dbReference>
<dbReference type="PANTHER" id="PTHR31561">
    <property type="entry name" value="3-KETOACYL-COA SYNTHASE"/>
    <property type="match status" value="1"/>
</dbReference>
<dbReference type="GO" id="GO:0006633">
    <property type="term" value="P:fatty acid biosynthetic process"/>
    <property type="evidence" value="ECO:0007669"/>
    <property type="project" value="InterPro"/>
</dbReference>
<evidence type="ECO:0000256" key="2">
    <source>
        <dbReference type="ARBA" id="ARBA00005194"/>
    </source>
</evidence>
<proteinExistence type="inferred from homology"/>
<evidence type="ECO:0000256" key="5">
    <source>
        <dbReference type="ARBA" id="ARBA00022692"/>
    </source>
</evidence>
<keyword evidence="8" id="KW-0808">Transferase</keyword>
<evidence type="ECO:0000256" key="8">
    <source>
        <dbReference type="ARBA" id="ARBA00023315"/>
    </source>
</evidence>
<dbReference type="Proteomes" id="UP000729402">
    <property type="component" value="Unassembled WGS sequence"/>
</dbReference>
<dbReference type="Pfam" id="PF08392">
    <property type="entry name" value="FAE1_CUT1_RppA"/>
    <property type="match status" value="1"/>
</dbReference>
<comment type="caution">
    <text evidence="13">The sequence shown here is derived from an EMBL/GenBank/DDBJ whole genome shotgun (WGS) entry which is preliminary data.</text>
</comment>
<evidence type="ECO:0000256" key="3">
    <source>
        <dbReference type="ARBA" id="ARBA00005531"/>
    </source>
</evidence>
<evidence type="ECO:0000256" key="10">
    <source>
        <dbReference type="SAM" id="Phobius"/>
    </source>
</evidence>
<dbReference type="GO" id="GO:0016020">
    <property type="term" value="C:membrane"/>
    <property type="evidence" value="ECO:0007669"/>
    <property type="project" value="UniProtKB-SubCell"/>
</dbReference>
<dbReference type="EMBL" id="JAAALK010000082">
    <property type="protein sequence ID" value="KAG8086489.1"/>
    <property type="molecule type" value="Genomic_DNA"/>
</dbReference>
<evidence type="ECO:0000259" key="11">
    <source>
        <dbReference type="Pfam" id="PF08392"/>
    </source>
</evidence>
<evidence type="ECO:0000256" key="4">
    <source>
        <dbReference type="ARBA" id="ARBA00012307"/>
    </source>
</evidence>
<accession>A0A8J6BFY1</accession>
<keyword evidence="6 10" id="KW-1133">Transmembrane helix</keyword>
<evidence type="ECO:0000259" key="12">
    <source>
        <dbReference type="Pfam" id="PF08541"/>
    </source>
</evidence>
<keyword evidence="8" id="KW-0012">Acyltransferase</keyword>
<dbReference type="CDD" id="cd00831">
    <property type="entry name" value="CHS_like"/>
    <property type="match status" value="1"/>
</dbReference>
<evidence type="ECO:0000256" key="9">
    <source>
        <dbReference type="ARBA" id="ARBA00047375"/>
    </source>
</evidence>
<feature type="domain" description="FAE" evidence="11">
    <location>
        <begin position="363"/>
        <end position="633"/>
    </location>
</feature>
<organism evidence="13 14">
    <name type="scientific">Zizania palustris</name>
    <name type="common">Northern wild rice</name>
    <dbReference type="NCBI Taxonomy" id="103762"/>
    <lineage>
        <taxon>Eukaryota</taxon>
        <taxon>Viridiplantae</taxon>
        <taxon>Streptophyta</taxon>
        <taxon>Embryophyta</taxon>
        <taxon>Tracheophyta</taxon>
        <taxon>Spermatophyta</taxon>
        <taxon>Magnoliopsida</taxon>
        <taxon>Liliopsida</taxon>
        <taxon>Poales</taxon>
        <taxon>Poaceae</taxon>
        <taxon>BOP clade</taxon>
        <taxon>Oryzoideae</taxon>
        <taxon>Oryzeae</taxon>
        <taxon>Zizaniinae</taxon>
        <taxon>Zizania</taxon>
    </lineage>
</organism>
<dbReference type="EC" id="2.3.1.199" evidence="4"/>
<dbReference type="AlphaFoldDB" id="A0A8J6BFY1"/>
<evidence type="ECO:0000313" key="14">
    <source>
        <dbReference type="Proteomes" id="UP000729402"/>
    </source>
</evidence>
<sequence>MAAMASSAPAAAKLAALLPPPVRVCFLRLARPALTAAASRLRVSASTSPSPSDVPDFLSSDWLETRKKKPSGPRLNFNAEEAVEYQLEALKYNDQPRQDYGIEVMYRFAGFDPFERSTYFGRQFDLGQFERFRRIFHHSTYRVLLAHKERMILSSLCVEENLYKQRVWVRGSRPEEEAIFQFTMIQRVGGSWDGYWFRITCFFDLSHDHYVSIGWEYCADVTSHPIRIDRPGLVTGEYIYLCRLYKSLWSAIFVLREVAAMAESGVEQQAPRLQRPPSSSMATTAIRLPDFKQSVKLKYVKLGYHYLITHGAYLLLAPLPGLVAAHLSTFTARDVAELWHNLQYNLVSVLVCTTLVVLVCTAYFLTRPRPVYLVDFACYKPDDERKCSRERFMNCTESLGTFTPENVEFQRKIIERSGLGEDTYLPEAVLNIPPNPSMANARKEAEMVMFGALDEFLFNPTPSLSAMVVNRYKLRGNIVSYNLGGMGCSAGLISIDLAQDLLQVYPNTYAVVISTENITLNWYFGNDRSMLVSNCLFRMGGAAILLSNRRSARRRSKYQLVHTVRTHRGADDRCFGCVTQREDADGKTGVSLSKDLMAVAGEALKTNITTLGPLVLPMSEQLLFFATLVARKVLKRKVKPYIPDFKLAFEHFCIHAGGRAVLDELEKNLQLSDWHMEPSRMTLHRFGNTSSSSLWYELAYAEAKGRIKKGDRTWQIAFGSGFKCNSAVWTALRPVNPAMEKNFTNPWIDEIHRFPVPVPKVSAI</sequence>
<comment type="subcellular location">
    <subcellularLocation>
        <location evidence="1">Membrane</location>
    </subcellularLocation>
</comment>
<dbReference type="OrthoDB" id="329835at2759"/>
<dbReference type="GO" id="GO:0009922">
    <property type="term" value="F:fatty acid elongase activity"/>
    <property type="evidence" value="ECO:0007669"/>
    <property type="project" value="UniProtKB-EC"/>
</dbReference>
<name>A0A8J6BFY1_ZIZPA</name>
<evidence type="ECO:0000256" key="7">
    <source>
        <dbReference type="ARBA" id="ARBA00023136"/>
    </source>
</evidence>
<evidence type="ECO:0000256" key="6">
    <source>
        <dbReference type="ARBA" id="ARBA00022989"/>
    </source>
</evidence>
<keyword evidence="14" id="KW-1185">Reference proteome</keyword>
<reference evidence="13" key="2">
    <citation type="submission" date="2021-02" db="EMBL/GenBank/DDBJ databases">
        <authorList>
            <person name="Kimball J.A."/>
            <person name="Haas M.W."/>
            <person name="Macchietto M."/>
            <person name="Kono T."/>
            <person name="Duquette J."/>
            <person name="Shao M."/>
        </authorList>
    </citation>
    <scope>NUCLEOTIDE SEQUENCE</scope>
    <source>
        <tissue evidence="13">Fresh leaf tissue</tissue>
    </source>
</reference>
<evidence type="ECO:0000256" key="1">
    <source>
        <dbReference type="ARBA" id="ARBA00004370"/>
    </source>
</evidence>
<protein>
    <recommendedName>
        <fullName evidence="4">very-long-chain 3-oxoacyl-CoA synthase</fullName>
        <ecNumber evidence="4">2.3.1.199</ecNumber>
    </recommendedName>
</protein>
<comment type="catalytic activity">
    <reaction evidence="9">
        <text>a very-long-chain acyl-CoA + malonyl-CoA + H(+) = a very-long-chain 3-oxoacyl-CoA + CO2 + CoA</text>
        <dbReference type="Rhea" id="RHEA:32727"/>
        <dbReference type="ChEBI" id="CHEBI:15378"/>
        <dbReference type="ChEBI" id="CHEBI:16526"/>
        <dbReference type="ChEBI" id="CHEBI:57287"/>
        <dbReference type="ChEBI" id="CHEBI:57384"/>
        <dbReference type="ChEBI" id="CHEBI:90725"/>
        <dbReference type="ChEBI" id="CHEBI:90736"/>
        <dbReference type="EC" id="2.3.1.199"/>
    </reaction>
</comment>
<dbReference type="Pfam" id="PF08541">
    <property type="entry name" value="ACP_syn_III_C"/>
    <property type="match status" value="1"/>
</dbReference>
<comment type="pathway">
    <text evidence="2">Lipid metabolism; fatty acid biosynthesis.</text>
</comment>
<gene>
    <name evidence="13" type="ORF">GUJ93_ZPchr0010g10904</name>
</gene>
<feature type="transmembrane region" description="Helical" evidence="10">
    <location>
        <begin position="344"/>
        <end position="365"/>
    </location>
</feature>
<keyword evidence="5 10" id="KW-0812">Transmembrane</keyword>
<keyword evidence="7 10" id="KW-0472">Membrane</keyword>
<evidence type="ECO:0000313" key="13">
    <source>
        <dbReference type="EMBL" id="KAG8086489.1"/>
    </source>
</evidence>
<comment type="similarity">
    <text evidence="3">Belongs to the thiolase-like superfamily. Chalcone/stilbene synthases family.</text>
</comment>
<reference evidence="13" key="1">
    <citation type="journal article" date="2021" name="bioRxiv">
        <title>Whole Genome Assembly and Annotation of Northern Wild Rice, Zizania palustris L., Supports a Whole Genome Duplication in the Zizania Genus.</title>
        <authorList>
            <person name="Haas M."/>
            <person name="Kono T."/>
            <person name="Macchietto M."/>
            <person name="Millas R."/>
            <person name="McGilp L."/>
            <person name="Shao M."/>
            <person name="Duquette J."/>
            <person name="Hirsch C.N."/>
            <person name="Kimball J."/>
        </authorList>
    </citation>
    <scope>NUCLEOTIDE SEQUENCE</scope>
    <source>
        <tissue evidence="13">Fresh leaf tissue</tissue>
    </source>
</reference>